<keyword evidence="1" id="KW-0812">Transmembrane</keyword>
<name>A0AAV9C7V3_ACOCL</name>
<comment type="caution">
    <text evidence="2">The sequence shown here is derived from an EMBL/GenBank/DDBJ whole genome shotgun (WGS) entry which is preliminary data.</text>
</comment>
<evidence type="ECO:0000313" key="3">
    <source>
        <dbReference type="Proteomes" id="UP001180020"/>
    </source>
</evidence>
<dbReference type="PANTHER" id="PTHR34658">
    <property type="entry name" value="OS01G0151800 PROTEIN"/>
    <property type="match status" value="1"/>
</dbReference>
<evidence type="ECO:0000313" key="2">
    <source>
        <dbReference type="EMBL" id="KAK1284981.1"/>
    </source>
</evidence>
<gene>
    <name evidence="2" type="ORF">QJS10_CPB20g00977</name>
</gene>
<organism evidence="2 3">
    <name type="scientific">Acorus calamus</name>
    <name type="common">Sweet flag</name>
    <dbReference type="NCBI Taxonomy" id="4465"/>
    <lineage>
        <taxon>Eukaryota</taxon>
        <taxon>Viridiplantae</taxon>
        <taxon>Streptophyta</taxon>
        <taxon>Embryophyta</taxon>
        <taxon>Tracheophyta</taxon>
        <taxon>Spermatophyta</taxon>
        <taxon>Magnoliopsida</taxon>
        <taxon>Liliopsida</taxon>
        <taxon>Acoraceae</taxon>
        <taxon>Acorus</taxon>
    </lineage>
</organism>
<evidence type="ECO:0000256" key="1">
    <source>
        <dbReference type="SAM" id="Phobius"/>
    </source>
</evidence>
<dbReference type="EMBL" id="JAUJYO010000020">
    <property type="protein sequence ID" value="KAK1284981.1"/>
    <property type="molecule type" value="Genomic_DNA"/>
</dbReference>
<dbReference type="PANTHER" id="PTHR34658:SF2">
    <property type="entry name" value="OS01G0151800 PROTEIN"/>
    <property type="match status" value="1"/>
</dbReference>
<keyword evidence="3" id="KW-1185">Reference proteome</keyword>
<keyword evidence="1" id="KW-0472">Membrane</keyword>
<protein>
    <submittedName>
        <fullName evidence="2">Uncharacterized protein</fullName>
    </submittedName>
</protein>
<sequence length="124" mass="13262">MTLSSLLTVLRLARLRRPFLLYAFAWTALLTASVAVASMSPEIAFMAAVSPSSGFARACPEWAFRVPVDAGPGEVVCVPARLFGRSELDLIVPPVFAALVVAASALFVRAVGLWEVEEDEPSIL</sequence>
<dbReference type="AlphaFoldDB" id="A0AAV9C7V3"/>
<reference evidence="2" key="2">
    <citation type="submission" date="2023-06" db="EMBL/GenBank/DDBJ databases">
        <authorList>
            <person name="Ma L."/>
            <person name="Liu K.-W."/>
            <person name="Li Z."/>
            <person name="Hsiao Y.-Y."/>
            <person name="Qi Y."/>
            <person name="Fu T."/>
            <person name="Tang G."/>
            <person name="Zhang D."/>
            <person name="Sun W.-H."/>
            <person name="Liu D.-K."/>
            <person name="Li Y."/>
            <person name="Chen G.-Z."/>
            <person name="Liu X.-D."/>
            <person name="Liao X.-Y."/>
            <person name="Jiang Y.-T."/>
            <person name="Yu X."/>
            <person name="Hao Y."/>
            <person name="Huang J."/>
            <person name="Zhao X.-W."/>
            <person name="Ke S."/>
            <person name="Chen Y.-Y."/>
            <person name="Wu W.-L."/>
            <person name="Hsu J.-L."/>
            <person name="Lin Y.-F."/>
            <person name="Huang M.-D."/>
            <person name="Li C.-Y."/>
            <person name="Huang L."/>
            <person name="Wang Z.-W."/>
            <person name="Zhao X."/>
            <person name="Zhong W.-Y."/>
            <person name="Peng D.-H."/>
            <person name="Ahmad S."/>
            <person name="Lan S."/>
            <person name="Zhang J.-S."/>
            <person name="Tsai W.-C."/>
            <person name="Van De Peer Y."/>
            <person name="Liu Z.-J."/>
        </authorList>
    </citation>
    <scope>NUCLEOTIDE SEQUENCE</scope>
    <source>
        <strain evidence="2">CP</strain>
        <tissue evidence="2">Leaves</tissue>
    </source>
</reference>
<dbReference type="Proteomes" id="UP001180020">
    <property type="component" value="Unassembled WGS sequence"/>
</dbReference>
<proteinExistence type="predicted"/>
<reference evidence="2" key="1">
    <citation type="journal article" date="2023" name="Nat. Commun.">
        <title>Diploid and tetraploid genomes of Acorus and the evolution of monocots.</title>
        <authorList>
            <person name="Ma L."/>
            <person name="Liu K.W."/>
            <person name="Li Z."/>
            <person name="Hsiao Y.Y."/>
            <person name="Qi Y."/>
            <person name="Fu T."/>
            <person name="Tang G.D."/>
            <person name="Zhang D."/>
            <person name="Sun W.H."/>
            <person name="Liu D.K."/>
            <person name="Li Y."/>
            <person name="Chen G.Z."/>
            <person name="Liu X.D."/>
            <person name="Liao X.Y."/>
            <person name="Jiang Y.T."/>
            <person name="Yu X."/>
            <person name="Hao Y."/>
            <person name="Huang J."/>
            <person name="Zhao X.W."/>
            <person name="Ke S."/>
            <person name="Chen Y.Y."/>
            <person name="Wu W.L."/>
            <person name="Hsu J.L."/>
            <person name="Lin Y.F."/>
            <person name="Huang M.D."/>
            <person name="Li C.Y."/>
            <person name="Huang L."/>
            <person name="Wang Z.W."/>
            <person name="Zhao X."/>
            <person name="Zhong W.Y."/>
            <person name="Peng D.H."/>
            <person name="Ahmad S."/>
            <person name="Lan S."/>
            <person name="Zhang J.S."/>
            <person name="Tsai W.C."/>
            <person name="Van de Peer Y."/>
            <person name="Liu Z.J."/>
        </authorList>
    </citation>
    <scope>NUCLEOTIDE SEQUENCE</scope>
    <source>
        <strain evidence="2">CP</strain>
    </source>
</reference>
<feature type="transmembrane region" description="Helical" evidence="1">
    <location>
        <begin position="91"/>
        <end position="114"/>
    </location>
</feature>
<keyword evidence="1" id="KW-1133">Transmembrane helix</keyword>
<accession>A0AAV9C7V3</accession>